<proteinExistence type="predicted"/>
<evidence type="ECO:0000256" key="7">
    <source>
        <dbReference type="ARBA" id="ARBA00023136"/>
    </source>
</evidence>
<dbReference type="Proteomes" id="UP001149813">
    <property type="component" value="Unassembled WGS sequence"/>
</dbReference>
<keyword evidence="6 9" id="KW-1133">Transmembrane helix</keyword>
<dbReference type="GO" id="GO:0016887">
    <property type="term" value="F:ATP hydrolysis activity"/>
    <property type="evidence" value="ECO:0007669"/>
    <property type="project" value="InterPro"/>
</dbReference>
<protein>
    <recommendedName>
        <fullName evidence="10">ABC transporter domain-containing protein</fullName>
    </recommendedName>
</protein>
<evidence type="ECO:0000259" key="10">
    <source>
        <dbReference type="PROSITE" id="PS50893"/>
    </source>
</evidence>
<keyword evidence="3 9" id="KW-0812">Transmembrane</keyword>
<dbReference type="InterPro" id="IPR013525">
    <property type="entry name" value="ABC2_TM"/>
</dbReference>
<feature type="transmembrane region" description="Helical" evidence="9">
    <location>
        <begin position="514"/>
        <end position="536"/>
    </location>
</feature>
<dbReference type="InterPro" id="IPR043926">
    <property type="entry name" value="ABCG_dom"/>
</dbReference>
<reference evidence="11" key="1">
    <citation type="submission" date="2022-07" db="EMBL/GenBank/DDBJ databases">
        <title>Phylogenomic reconstructions and comparative analyses of Kickxellomycotina fungi.</title>
        <authorList>
            <person name="Reynolds N.K."/>
            <person name="Stajich J.E."/>
            <person name="Barry K."/>
            <person name="Grigoriev I.V."/>
            <person name="Crous P."/>
            <person name="Smith M.E."/>
        </authorList>
    </citation>
    <scope>NUCLEOTIDE SEQUENCE</scope>
    <source>
        <strain evidence="11">NBRC 32514</strain>
    </source>
</reference>
<dbReference type="InterPro" id="IPR050352">
    <property type="entry name" value="ABCG_transporters"/>
</dbReference>
<evidence type="ECO:0000256" key="9">
    <source>
        <dbReference type="SAM" id="Phobius"/>
    </source>
</evidence>
<evidence type="ECO:0000256" key="5">
    <source>
        <dbReference type="ARBA" id="ARBA00022840"/>
    </source>
</evidence>
<feature type="transmembrane region" description="Helical" evidence="9">
    <location>
        <begin position="486"/>
        <end position="507"/>
    </location>
</feature>
<evidence type="ECO:0000256" key="6">
    <source>
        <dbReference type="ARBA" id="ARBA00022989"/>
    </source>
</evidence>
<evidence type="ECO:0000313" key="11">
    <source>
        <dbReference type="EMBL" id="KAJ1720062.1"/>
    </source>
</evidence>
<feature type="transmembrane region" description="Helical" evidence="9">
    <location>
        <begin position="601"/>
        <end position="619"/>
    </location>
</feature>
<comment type="caution">
    <text evidence="11">The sequence shown here is derived from an EMBL/GenBank/DDBJ whole genome shotgun (WGS) entry which is preliminary data.</text>
</comment>
<dbReference type="Pfam" id="PF00005">
    <property type="entry name" value="ABC_tran"/>
    <property type="match status" value="1"/>
</dbReference>
<dbReference type="GO" id="GO:0016020">
    <property type="term" value="C:membrane"/>
    <property type="evidence" value="ECO:0007669"/>
    <property type="project" value="UniProtKB-SubCell"/>
</dbReference>
<dbReference type="PANTHER" id="PTHR48041:SF122">
    <property type="entry name" value="ABC TRANSPORTER DOMAIN-CONTAINING PROTEIN"/>
    <property type="match status" value="1"/>
</dbReference>
<keyword evidence="12" id="KW-1185">Reference proteome</keyword>
<dbReference type="AlphaFoldDB" id="A0A9W7XX86"/>
<dbReference type="CDD" id="cd03213">
    <property type="entry name" value="ABCG_EPDR"/>
    <property type="match status" value="1"/>
</dbReference>
<feature type="compositionally biased region" description="Polar residues" evidence="8">
    <location>
        <begin position="321"/>
        <end position="339"/>
    </location>
</feature>
<feature type="region of interest" description="Disordered" evidence="8">
    <location>
        <begin position="1"/>
        <end position="22"/>
    </location>
</feature>
<feature type="compositionally biased region" description="Acidic residues" evidence="8">
    <location>
        <begin position="1"/>
        <end position="10"/>
    </location>
</feature>
<keyword evidence="7 9" id="KW-0472">Membrane</keyword>
<evidence type="ECO:0000313" key="12">
    <source>
        <dbReference type="Proteomes" id="UP001149813"/>
    </source>
</evidence>
<dbReference type="InterPro" id="IPR003439">
    <property type="entry name" value="ABC_transporter-like_ATP-bd"/>
</dbReference>
<accession>A0A9W7XX86</accession>
<keyword evidence="5" id="KW-0067">ATP-binding</keyword>
<feature type="domain" description="ABC transporter" evidence="10">
    <location>
        <begin position="28"/>
        <end position="277"/>
    </location>
</feature>
<evidence type="ECO:0000256" key="2">
    <source>
        <dbReference type="ARBA" id="ARBA00022448"/>
    </source>
</evidence>
<keyword evidence="2" id="KW-0813">Transport</keyword>
<dbReference type="Gene3D" id="3.40.50.300">
    <property type="entry name" value="P-loop containing nucleotide triphosphate hydrolases"/>
    <property type="match status" value="1"/>
</dbReference>
<dbReference type="PROSITE" id="PS50893">
    <property type="entry name" value="ABC_TRANSPORTER_2"/>
    <property type="match status" value="1"/>
</dbReference>
<dbReference type="SMART" id="SM00382">
    <property type="entry name" value="AAA"/>
    <property type="match status" value="1"/>
</dbReference>
<sequence>MSANFDEEAMTEGSNSPPAPSLNGDVVLKWDNLNYQVKTKSGKQTSVRHILQNISGEVRAGEVIALIGSSGAGKTTLLNALSGRIVGGELSGSILFHGAKRNPGSFKRLTAYVQQDDLMHPLLTVHETLTYASRLRLPNKQYNAKQKAERVDTVIRQLRLEAARNTPIGDAATRGVSGGERKRVSIGTELLTDPRLLFLDEPTSGLDSNSSEMVVELVKKISVEQNTATIMTIHQPNARIFNIFDKVILLSQGQLIYFGPTSASIGYFASIGYECPVHENPADYFVDLMTLDYRSEEALTQSKQQVSTLVERFAEHAGQLQPPSSEKQASPAGSHSGSNVALRLDEPVPRNNWLYEYSTLARRDWINALRNIPFMVGQIAQAVVMALLIGFMFFHLKHDALSINNRLGVIFIIVVNATFPIVMPMLTLYYLERNIMVRERSSATFRVSSFFVSKLTSYIPIALIANTVFFIGVYFISHLVFDAGKFFIGLALFYCITAASVAFLLLVGSAVKSVEFGFVIAPFVLTIWLLFGGLFANPHTITPVLRWIRWVNPFQYAFSALVQNEFRTLEFVCKAGELCYNNGAEVIAAYSVGRFTIWQDALLTLMITFVYIILGYALLRWTAKPKTIWL</sequence>
<dbReference type="InterPro" id="IPR003593">
    <property type="entry name" value="AAA+_ATPase"/>
</dbReference>
<evidence type="ECO:0000256" key="3">
    <source>
        <dbReference type="ARBA" id="ARBA00022692"/>
    </source>
</evidence>
<dbReference type="PROSITE" id="PS00211">
    <property type="entry name" value="ABC_TRANSPORTER_1"/>
    <property type="match status" value="1"/>
</dbReference>
<evidence type="ECO:0000256" key="1">
    <source>
        <dbReference type="ARBA" id="ARBA00004141"/>
    </source>
</evidence>
<feature type="transmembrane region" description="Helical" evidence="9">
    <location>
        <begin position="408"/>
        <end position="431"/>
    </location>
</feature>
<comment type="subcellular location">
    <subcellularLocation>
        <location evidence="1">Membrane</location>
        <topology evidence="1">Multi-pass membrane protein</topology>
    </subcellularLocation>
</comment>
<name>A0A9W7XX86_9FUNG</name>
<dbReference type="Pfam" id="PF01061">
    <property type="entry name" value="ABC2_membrane"/>
    <property type="match status" value="1"/>
</dbReference>
<evidence type="ECO:0000256" key="4">
    <source>
        <dbReference type="ARBA" id="ARBA00022741"/>
    </source>
</evidence>
<gene>
    <name evidence="11" type="ORF">LPJ53_005262</name>
</gene>
<dbReference type="GO" id="GO:0005524">
    <property type="term" value="F:ATP binding"/>
    <property type="evidence" value="ECO:0007669"/>
    <property type="project" value="UniProtKB-KW"/>
</dbReference>
<dbReference type="SUPFAM" id="SSF52540">
    <property type="entry name" value="P-loop containing nucleoside triphosphate hydrolases"/>
    <property type="match status" value="1"/>
</dbReference>
<keyword evidence="4" id="KW-0547">Nucleotide-binding</keyword>
<dbReference type="InterPro" id="IPR027417">
    <property type="entry name" value="P-loop_NTPase"/>
</dbReference>
<dbReference type="Pfam" id="PF19055">
    <property type="entry name" value="ABC2_membrane_7"/>
    <property type="match status" value="1"/>
</dbReference>
<dbReference type="GO" id="GO:0140359">
    <property type="term" value="F:ABC-type transporter activity"/>
    <property type="evidence" value="ECO:0007669"/>
    <property type="project" value="InterPro"/>
</dbReference>
<feature type="region of interest" description="Disordered" evidence="8">
    <location>
        <begin position="318"/>
        <end position="340"/>
    </location>
</feature>
<dbReference type="OrthoDB" id="66620at2759"/>
<evidence type="ECO:0000256" key="8">
    <source>
        <dbReference type="SAM" id="MobiDB-lite"/>
    </source>
</evidence>
<dbReference type="PANTHER" id="PTHR48041">
    <property type="entry name" value="ABC TRANSPORTER G FAMILY MEMBER 28"/>
    <property type="match status" value="1"/>
</dbReference>
<feature type="transmembrane region" description="Helical" evidence="9">
    <location>
        <begin position="458"/>
        <end position="480"/>
    </location>
</feature>
<dbReference type="InterPro" id="IPR017871">
    <property type="entry name" value="ABC_transporter-like_CS"/>
</dbReference>
<organism evidence="11 12">
    <name type="scientific">Coemansia erecta</name>
    <dbReference type="NCBI Taxonomy" id="147472"/>
    <lineage>
        <taxon>Eukaryota</taxon>
        <taxon>Fungi</taxon>
        <taxon>Fungi incertae sedis</taxon>
        <taxon>Zoopagomycota</taxon>
        <taxon>Kickxellomycotina</taxon>
        <taxon>Kickxellomycetes</taxon>
        <taxon>Kickxellales</taxon>
        <taxon>Kickxellaceae</taxon>
        <taxon>Coemansia</taxon>
    </lineage>
</organism>
<dbReference type="EMBL" id="JANBOJ010000302">
    <property type="protein sequence ID" value="KAJ1720062.1"/>
    <property type="molecule type" value="Genomic_DNA"/>
</dbReference>
<feature type="transmembrane region" description="Helical" evidence="9">
    <location>
        <begin position="372"/>
        <end position="396"/>
    </location>
</feature>